<evidence type="ECO:0000313" key="2">
    <source>
        <dbReference type="Proteomes" id="UP001281761"/>
    </source>
</evidence>
<organism evidence="1 2">
    <name type="scientific">Blattamonas nauphoetae</name>
    <dbReference type="NCBI Taxonomy" id="2049346"/>
    <lineage>
        <taxon>Eukaryota</taxon>
        <taxon>Metamonada</taxon>
        <taxon>Preaxostyla</taxon>
        <taxon>Oxymonadida</taxon>
        <taxon>Blattamonas</taxon>
    </lineage>
</organism>
<accession>A0ABQ9XMT3</accession>
<keyword evidence="2" id="KW-1185">Reference proteome</keyword>
<reference evidence="1 2" key="1">
    <citation type="journal article" date="2022" name="bioRxiv">
        <title>Genomics of Preaxostyla Flagellates Illuminates Evolutionary Transitions and the Path Towards Mitochondrial Loss.</title>
        <authorList>
            <person name="Novak L.V.F."/>
            <person name="Treitli S.C."/>
            <person name="Pyrih J."/>
            <person name="Halakuc P."/>
            <person name="Pipaliya S.V."/>
            <person name="Vacek V."/>
            <person name="Brzon O."/>
            <person name="Soukal P."/>
            <person name="Eme L."/>
            <person name="Dacks J.B."/>
            <person name="Karnkowska A."/>
            <person name="Elias M."/>
            <person name="Hampl V."/>
        </authorList>
    </citation>
    <scope>NUCLEOTIDE SEQUENCE [LARGE SCALE GENOMIC DNA]</scope>
    <source>
        <strain evidence="1">NAU3</strain>
        <tissue evidence="1">Gut</tissue>
    </source>
</reference>
<gene>
    <name evidence="1" type="ORF">BLNAU_12063</name>
</gene>
<comment type="caution">
    <text evidence="1">The sequence shown here is derived from an EMBL/GenBank/DDBJ whole genome shotgun (WGS) entry which is preliminary data.</text>
</comment>
<dbReference type="EMBL" id="JARBJD010000096">
    <property type="protein sequence ID" value="KAK2953074.1"/>
    <property type="molecule type" value="Genomic_DNA"/>
</dbReference>
<sequence length="601" mass="66958">MWLGASASLSPLSSTRIPTHTPFFFSSDSVHVSEFHASSSEYLGRDKKTLAVWMVVCQFSPLMRKHRRTPRPHTSIPDLRKASSPLIVGHTLAGGMEGIPKTTTQTHSHFRVCLVFVLLRGLRVPSLFVNDSPSMHLVLVQLATSKQAFADSLVDNSLPLSHSSSTSQTDGIALHYSALSFPDMFVTIDKADLKAGLVTSEETMFNRWCVVKCGQIAPTSRILVIPTSTVDIAKNSIDLSTLVALPSPSEANSRDVVILELLAPIVASFRSRESLFLYTHRILNMDALPKVMRIATMMNSTFGEDTVASDLVLRLVGLFDRQCLVAPLWLSDGMADSLGRDTDESSANFVQSIGVLISTPSQVIIKASMEMLEHLIFDVPPKVQISLVKANLIPQLITTLNPQSLSFTESADIHTYLVGFIARTVKLATQFNLNQLTIEDAYEPQSVPETVLKQVLVPSGPYIWHLCVNRLSIIDGHPSERFLELLAHLLQISPYYQPTMDFVLHMRVLLTIPSCLTIFESESSNWAFLGVAIGALWIWKIKSGEVRQRWKTMYQMLRMEGFDDVIDEKLRNDKNAHFGSWIVATSIQWNNLVGMNIPQRR</sequence>
<dbReference type="Proteomes" id="UP001281761">
    <property type="component" value="Unassembled WGS sequence"/>
</dbReference>
<protein>
    <submittedName>
        <fullName evidence="1">Uncharacterized protein</fullName>
    </submittedName>
</protein>
<evidence type="ECO:0000313" key="1">
    <source>
        <dbReference type="EMBL" id="KAK2953074.1"/>
    </source>
</evidence>
<proteinExistence type="predicted"/>
<name>A0ABQ9XMT3_9EUKA</name>